<evidence type="ECO:0000259" key="1">
    <source>
        <dbReference type="Pfam" id="PF07836"/>
    </source>
</evidence>
<protein>
    <recommendedName>
        <fullName evidence="1">DmpG-like communication domain-containing protein</fullName>
    </recommendedName>
</protein>
<comment type="caution">
    <text evidence="2">The sequence shown here is derived from an EMBL/GenBank/DDBJ whole genome shotgun (WGS) entry which is preliminary data.</text>
</comment>
<dbReference type="Pfam" id="PF07836">
    <property type="entry name" value="DmpG_comm"/>
    <property type="match status" value="1"/>
</dbReference>
<dbReference type="AlphaFoldDB" id="A0A6C1KBA0"/>
<dbReference type="GO" id="GO:0016833">
    <property type="term" value="F:oxo-acid-lyase activity"/>
    <property type="evidence" value="ECO:0007669"/>
    <property type="project" value="InterPro"/>
</dbReference>
<sequence length="43" mass="4646">MRTSILHVPCNATSQARRHLVAGQEDMIVDVVLDIVKGSSRAA</sequence>
<organism evidence="2 3">
    <name type="scientific">Xanthobacter autotrophicus</name>
    <dbReference type="NCBI Taxonomy" id="280"/>
    <lineage>
        <taxon>Bacteria</taxon>
        <taxon>Pseudomonadati</taxon>
        <taxon>Pseudomonadota</taxon>
        <taxon>Alphaproteobacteria</taxon>
        <taxon>Hyphomicrobiales</taxon>
        <taxon>Xanthobacteraceae</taxon>
        <taxon>Xanthobacter</taxon>
    </lineage>
</organism>
<reference evidence="2 3" key="1">
    <citation type="submission" date="2019-05" db="EMBL/GenBank/DDBJ databases">
        <authorList>
            <person name="Zhou X."/>
        </authorList>
    </citation>
    <scope>NUCLEOTIDE SEQUENCE [LARGE SCALE GENOMIC DNA]</scope>
    <source>
        <strain evidence="2 3">DSM 432</strain>
    </source>
</reference>
<evidence type="ECO:0000313" key="3">
    <source>
        <dbReference type="Proteomes" id="UP000305131"/>
    </source>
</evidence>
<dbReference type="Proteomes" id="UP000305131">
    <property type="component" value="Unassembled WGS sequence"/>
</dbReference>
<evidence type="ECO:0000313" key="2">
    <source>
        <dbReference type="EMBL" id="TLX41595.1"/>
    </source>
</evidence>
<accession>A0A6C1KBA0</accession>
<dbReference type="EMBL" id="VAUP01000037">
    <property type="protein sequence ID" value="TLX41595.1"/>
    <property type="molecule type" value="Genomic_DNA"/>
</dbReference>
<dbReference type="InterPro" id="IPR012425">
    <property type="entry name" value="DmpG_comm"/>
</dbReference>
<name>A0A6C1KBA0_XANAU</name>
<feature type="domain" description="DmpG-like communication" evidence="1">
    <location>
        <begin position="16"/>
        <end position="36"/>
    </location>
</feature>
<proteinExistence type="predicted"/>
<dbReference type="Gene3D" id="1.10.8.60">
    <property type="match status" value="1"/>
</dbReference>
<dbReference type="SUPFAM" id="SSF89000">
    <property type="entry name" value="post-HMGL domain-like"/>
    <property type="match status" value="1"/>
</dbReference>
<gene>
    <name evidence="2" type="ORF">FBQ73_18145</name>
</gene>